<gene>
    <name evidence="1" type="ORF">CSAL01_03027</name>
</gene>
<evidence type="ECO:0000313" key="1">
    <source>
        <dbReference type="EMBL" id="KXH46466.1"/>
    </source>
</evidence>
<accession>A0A135TE93</accession>
<reference evidence="1 2" key="1">
    <citation type="submission" date="2014-02" db="EMBL/GenBank/DDBJ databases">
        <title>The genome sequence of Colletotrichum salicis CBS 607.94.</title>
        <authorList>
            <person name="Baroncelli R."/>
            <person name="Thon M.R."/>
        </authorList>
    </citation>
    <scope>NUCLEOTIDE SEQUENCE [LARGE SCALE GENOMIC DNA]</scope>
    <source>
        <strain evidence="1 2">CBS 607.94</strain>
    </source>
</reference>
<keyword evidence="2" id="KW-1185">Reference proteome</keyword>
<sequence>MAYKPPSARKTANGKSMQIWLGLLSSIPGLKFGAGLGDEAFSAEAKTSSLEILCAWGGKHGETMPSEMSRKIMIATRGT</sequence>
<dbReference type="AlphaFoldDB" id="A0A135TE93"/>
<comment type="caution">
    <text evidence="1">The sequence shown here is derived from an EMBL/GenBank/DDBJ whole genome shotgun (WGS) entry which is preliminary data.</text>
</comment>
<evidence type="ECO:0000313" key="2">
    <source>
        <dbReference type="Proteomes" id="UP000070121"/>
    </source>
</evidence>
<dbReference type="Proteomes" id="UP000070121">
    <property type="component" value="Unassembled WGS sequence"/>
</dbReference>
<name>A0A135TE93_9PEZI</name>
<proteinExistence type="predicted"/>
<dbReference type="EMBL" id="JFFI01002006">
    <property type="protein sequence ID" value="KXH46466.1"/>
    <property type="molecule type" value="Genomic_DNA"/>
</dbReference>
<organism evidence="1 2">
    <name type="scientific">Colletotrichum salicis</name>
    <dbReference type="NCBI Taxonomy" id="1209931"/>
    <lineage>
        <taxon>Eukaryota</taxon>
        <taxon>Fungi</taxon>
        <taxon>Dikarya</taxon>
        <taxon>Ascomycota</taxon>
        <taxon>Pezizomycotina</taxon>
        <taxon>Sordariomycetes</taxon>
        <taxon>Hypocreomycetidae</taxon>
        <taxon>Glomerellales</taxon>
        <taxon>Glomerellaceae</taxon>
        <taxon>Colletotrichum</taxon>
        <taxon>Colletotrichum acutatum species complex</taxon>
    </lineage>
</organism>
<protein>
    <submittedName>
        <fullName evidence="1">Uncharacterized protein</fullName>
    </submittedName>
</protein>